<sequence length="282" mass="32190">PIIDRNNRVFAALIGTSNTNGVTEVGRRVLNVMLKEGAAEEFFQDDTVHKHREFPAVNFGITHGQGGRIPVNLRSPHEAMLQRLLDDVDIQRMASFCSSVFAHWAPRLYQHYKERLLLLWEKYPHLHRIFRGSILPTTAFNFGPRVCTRPHRDHLNCPYGWCVVQSFGSFDSTKGGHLILWEAKLVIEFPANSFIFLPSAVMTHSNLPVVETETRISITHYCPGALLRFVDSGMRTDKDFQMQDPVGFKQHLSDRKIRWSSCIELLPTIDDLKPSIAVTPQE</sequence>
<protein>
    <submittedName>
        <fullName evidence="1">Uncharacterized protein</fullName>
    </submittedName>
</protein>
<reference evidence="1 2" key="1">
    <citation type="journal article" date="2019" name="Nat. Ecol. Evol.">
        <title>Megaphylogeny resolves global patterns of mushroom evolution.</title>
        <authorList>
            <person name="Varga T."/>
            <person name="Krizsan K."/>
            <person name="Foldi C."/>
            <person name="Dima B."/>
            <person name="Sanchez-Garcia M."/>
            <person name="Sanchez-Ramirez S."/>
            <person name="Szollosi G.J."/>
            <person name="Szarkandi J.G."/>
            <person name="Papp V."/>
            <person name="Albert L."/>
            <person name="Andreopoulos W."/>
            <person name="Angelini C."/>
            <person name="Antonin V."/>
            <person name="Barry K.W."/>
            <person name="Bougher N.L."/>
            <person name="Buchanan P."/>
            <person name="Buyck B."/>
            <person name="Bense V."/>
            <person name="Catcheside P."/>
            <person name="Chovatia M."/>
            <person name="Cooper J."/>
            <person name="Damon W."/>
            <person name="Desjardin D."/>
            <person name="Finy P."/>
            <person name="Geml J."/>
            <person name="Haridas S."/>
            <person name="Hughes K."/>
            <person name="Justo A."/>
            <person name="Karasinski D."/>
            <person name="Kautmanova I."/>
            <person name="Kiss B."/>
            <person name="Kocsube S."/>
            <person name="Kotiranta H."/>
            <person name="LaButti K.M."/>
            <person name="Lechner B.E."/>
            <person name="Liimatainen K."/>
            <person name="Lipzen A."/>
            <person name="Lukacs Z."/>
            <person name="Mihaltcheva S."/>
            <person name="Morgado L.N."/>
            <person name="Niskanen T."/>
            <person name="Noordeloos M.E."/>
            <person name="Ohm R.A."/>
            <person name="Ortiz-Santana B."/>
            <person name="Ovrebo C."/>
            <person name="Racz N."/>
            <person name="Riley R."/>
            <person name="Savchenko A."/>
            <person name="Shiryaev A."/>
            <person name="Soop K."/>
            <person name="Spirin V."/>
            <person name="Szebenyi C."/>
            <person name="Tomsovsky M."/>
            <person name="Tulloss R.E."/>
            <person name="Uehling J."/>
            <person name="Grigoriev I.V."/>
            <person name="Vagvolgyi C."/>
            <person name="Papp T."/>
            <person name="Martin F.M."/>
            <person name="Miettinen O."/>
            <person name="Hibbett D.S."/>
            <person name="Nagy L.G."/>
        </authorList>
    </citation>
    <scope>NUCLEOTIDE SEQUENCE [LARGE SCALE GENOMIC DNA]</scope>
    <source>
        <strain evidence="1 2">NL-1719</strain>
    </source>
</reference>
<dbReference type="EMBL" id="ML209210">
    <property type="protein sequence ID" value="TFK58750.1"/>
    <property type="molecule type" value="Genomic_DNA"/>
</dbReference>
<evidence type="ECO:0000313" key="1">
    <source>
        <dbReference type="EMBL" id="TFK58750.1"/>
    </source>
</evidence>
<name>A0ACD2ZZ92_9AGAR</name>
<gene>
    <name evidence="1" type="ORF">BDN72DRAFT_781649</name>
</gene>
<organism evidence="1 2">
    <name type="scientific">Pluteus cervinus</name>
    <dbReference type="NCBI Taxonomy" id="181527"/>
    <lineage>
        <taxon>Eukaryota</taxon>
        <taxon>Fungi</taxon>
        <taxon>Dikarya</taxon>
        <taxon>Basidiomycota</taxon>
        <taxon>Agaricomycotina</taxon>
        <taxon>Agaricomycetes</taxon>
        <taxon>Agaricomycetidae</taxon>
        <taxon>Agaricales</taxon>
        <taxon>Pluteineae</taxon>
        <taxon>Pluteaceae</taxon>
        <taxon>Pluteus</taxon>
    </lineage>
</organism>
<dbReference type="Proteomes" id="UP000308600">
    <property type="component" value="Unassembled WGS sequence"/>
</dbReference>
<keyword evidence="2" id="KW-1185">Reference proteome</keyword>
<accession>A0ACD2ZZ92</accession>
<feature type="non-terminal residue" evidence="1">
    <location>
        <position position="1"/>
    </location>
</feature>
<evidence type="ECO:0000313" key="2">
    <source>
        <dbReference type="Proteomes" id="UP000308600"/>
    </source>
</evidence>
<proteinExistence type="predicted"/>